<evidence type="ECO:0000256" key="1">
    <source>
        <dbReference type="ARBA" id="ARBA00009005"/>
    </source>
</evidence>
<evidence type="ECO:0000256" key="4">
    <source>
        <dbReference type="SAM" id="MobiDB-lite"/>
    </source>
</evidence>
<dbReference type="InterPro" id="IPR011600">
    <property type="entry name" value="Pept_C14_caspase"/>
</dbReference>
<dbReference type="GO" id="GO:0006508">
    <property type="term" value="P:proteolysis"/>
    <property type="evidence" value="ECO:0007669"/>
    <property type="project" value="InterPro"/>
</dbReference>
<comment type="similarity">
    <text evidence="1">Belongs to the peptidase C14B family.</text>
</comment>
<comment type="caution">
    <text evidence="6">The sequence shown here is derived from an EMBL/GenBank/DDBJ whole genome shotgun (WGS) entry which is preliminary data.</text>
</comment>
<proteinExistence type="inferred from homology"/>
<gene>
    <name evidence="6" type="ORF">CPB84DRAFT_1852163</name>
</gene>
<dbReference type="PANTHER" id="PTHR48104">
    <property type="entry name" value="METACASPASE-4"/>
    <property type="match status" value="1"/>
</dbReference>
<keyword evidence="3" id="KW-0645">Protease</keyword>
<evidence type="ECO:0000313" key="6">
    <source>
        <dbReference type="EMBL" id="KAF8879208.1"/>
    </source>
</evidence>
<feature type="region of interest" description="Disordered" evidence="4">
    <location>
        <begin position="1"/>
        <end position="35"/>
    </location>
</feature>
<dbReference type="AlphaFoldDB" id="A0A9P5NER9"/>
<protein>
    <submittedName>
        <fullName evidence="6">Caspase domain-containing protein</fullName>
    </submittedName>
</protein>
<dbReference type="SUPFAM" id="SSF52129">
    <property type="entry name" value="Caspase-like"/>
    <property type="match status" value="1"/>
</dbReference>
<accession>A0A9P5NER9</accession>
<evidence type="ECO:0000313" key="7">
    <source>
        <dbReference type="Proteomes" id="UP000724874"/>
    </source>
</evidence>
<dbReference type="Proteomes" id="UP000724874">
    <property type="component" value="Unassembled WGS sequence"/>
</dbReference>
<keyword evidence="2" id="KW-0053">Apoptosis</keyword>
<dbReference type="GO" id="GO:0006915">
    <property type="term" value="P:apoptotic process"/>
    <property type="evidence" value="ECO:0007669"/>
    <property type="project" value="UniProtKB-KW"/>
</dbReference>
<evidence type="ECO:0000259" key="5">
    <source>
        <dbReference type="Pfam" id="PF00656"/>
    </source>
</evidence>
<dbReference type="Gene3D" id="3.40.50.1460">
    <property type="match status" value="1"/>
</dbReference>
<dbReference type="GO" id="GO:0004197">
    <property type="term" value="F:cysteine-type endopeptidase activity"/>
    <property type="evidence" value="ECO:0007669"/>
    <property type="project" value="InterPro"/>
</dbReference>
<dbReference type="InterPro" id="IPR029030">
    <property type="entry name" value="Caspase-like_dom_sf"/>
</dbReference>
<dbReference type="PANTHER" id="PTHR48104:SF30">
    <property type="entry name" value="METACASPASE-1"/>
    <property type="match status" value="1"/>
</dbReference>
<feature type="domain" description="Peptidase C14 caspase" evidence="5">
    <location>
        <begin position="45"/>
        <end position="279"/>
    </location>
</feature>
<evidence type="ECO:0000256" key="3">
    <source>
        <dbReference type="ARBA" id="ARBA00022807"/>
    </source>
</evidence>
<dbReference type="GO" id="GO:0005737">
    <property type="term" value="C:cytoplasm"/>
    <property type="evidence" value="ECO:0007669"/>
    <property type="project" value="TreeGrafter"/>
</dbReference>
<dbReference type="OrthoDB" id="2943256at2759"/>
<name>A0A9P5NER9_GYMJU</name>
<sequence length="689" mass="75708">MSSPQNWNGTNFSPSSSHLRIPNGSQPDASSFIRHPQNGPLRRLFALIIGINTYKCPSFRALRGAEPDALAFKDYFERWLGVPTDHIALLLGREATRLNVIQGFKRLAKDHRIQPGDPIVIFFAGHGGEVLPRNGWEAGGKGSKIQMLVPYDCSSEAGQGVPAIPDHTIGALIGQISREKGDNIAIIVDCCHSASATRAFPSSDFAVRSVILEPAMYNHDIDESIFGSTTRAVRPTPQYQHGGSKSHMLLAACGSSEKAVESDGHGNFSAALLKLLQTTPPDQLRHRDVLDFMEKIPGQNPQCEGDHPDRLLFSMAELAKPTAYSIRPASTFNFSSIPQFILDAGSAHGITPGSQFSIYGEKVKLMASAVNAFNSVLEPLSQYSPHLTTSQPTTAVLTQFGPGEHMRLFIPAEDPFQGLFRHVCNSLRDGGELGLNNIILVPNPSIAHLGARMDPSGRNVVFNILDERATRYGFSHPFDPVLAEVDSVARVLSCARHFFRTLHRSSNPTGEGSQVHIEFYQLQETSRYSENGEIMLIPTGPNLCQHNGIDFTTTTARTPYGFKIINNSPHRFYAYLFYFDFGDLSITPFYQTPAAPQKYQADFSLRKKGGSLTIGYGSGGVTPFSFVLREGHDVDVGFLKLFVSTKPIDLNFIPQGSPFSNSSKALQTWEGRKGDLWDDLLVPFILRRG</sequence>
<feature type="compositionally biased region" description="Polar residues" evidence="4">
    <location>
        <begin position="1"/>
        <end position="29"/>
    </location>
</feature>
<evidence type="ECO:0000256" key="2">
    <source>
        <dbReference type="ARBA" id="ARBA00022703"/>
    </source>
</evidence>
<keyword evidence="3" id="KW-0378">Hydrolase</keyword>
<keyword evidence="7" id="KW-1185">Reference proteome</keyword>
<dbReference type="Pfam" id="PF00656">
    <property type="entry name" value="Peptidase_C14"/>
    <property type="match status" value="1"/>
</dbReference>
<reference evidence="6" key="1">
    <citation type="submission" date="2020-11" db="EMBL/GenBank/DDBJ databases">
        <authorList>
            <consortium name="DOE Joint Genome Institute"/>
            <person name="Ahrendt S."/>
            <person name="Riley R."/>
            <person name="Andreopoulos W."/>
            <person name="LaButti K."/>
            <person name="Pangilinan J."/>
            <person name="Ruiz-duenas F.J."/>
            <person name="Barrasa J.M."/>
            <person name="Sanchez-Garcia M."/>
            <person name="Camarero S."/>
            <person name="Miyauchi S."/>
            <person name="Serrano A."/>
            <person name="Linde D."/>
            <person name="Babiker R."/>
            <person name="Drula E."/>
            <person name="Ayuso-Fernandez I."/>
            <person name="Pacheco R."/>
            <person name="Padilla G."/>
            <person name="Ferreira P."/>
            <person name="Barriuso J."/>
            <person name="Kellner H."/>
            <person name="Castanera R."/>
            <person name="Alfaro M."/>
            <person name="Ramirez L."/>
            <person name="Pisabarro A.G."/>
            <person name="Kuo A."/>
            <person name="Tritt A."/>
            <person name="Lipzen A."/>
            <person name="He G."/>
            <person name="Yan M."/>
            <person name="Ng V."/>
            <person name="Cullen D."/>
            <person name="Martin F."/>
            <person name="Rosso M.-N."/>
            <person name="Henrissat B."/>
            <person name="Hibbett D."/>
            <person name="Martinez A.T."/>
            <person name="Grigoriev I.V."/>
        </authorList>
    </citation>
    <scope>NUCLEOTIDE SEQUENCE</scope>
    <source>
        <strain evidence="6">AH 44721</strain>
    </source>
</reference>
<keyword evidence="3" id="KW-0788">Thiol protease</keyword>
<dbReference type="EMBL" id="JADNYJ010000151">
    <property type="protein sequence ID" value="KAF8879208.1"/>
    <property type="molecule type" value="Genomic_DNA"/>
</dbReference>
<organism evidence="6 7">
    <name type="scientific">Gymnopilus junonius</name>
    <name type="common">Spectacular rustgill mushroom</name>
    <name type="synonym">Gymnopilus spectabilis subsp. junonius</name>
    <dbReference type="NCBI Taxonomy" id="109634"/>
    <lineage>
        <taxon>Eukaryota</taxon>
        <taxon>Fungi</taxon>
        <taxon>Dikarya</taxon>
        <taxon>Basidiomycota</taxon>
        <taxon>Agaricomycotina</taxon>
        <taxon>Agaricomycetes</taxon>
        <taxon>Agaricomycetidae</taxon>
        <taxon>Agaricales</taxon>
        <taxon>Agaricineae</taxon>
        <taxon>Hymenogastraceae</taxon>
        <taxon>Gymnopilus</taxon>
    </lineage>
</organism>
<dbReference type="InterPro" id="IPR050452">
    <property type="entry name" value="Metacaspase"/>
</dbReference>